<evidence type="ECO:0000259" key="2">
    <source>
        <dbReference type="Pfam" id="PF04909"/>
    </source>
</evidence>
<dbReference type="GO" id="GO:0019748">
    <property type="term" value="P:secondary metabolic process"/>
    <property type="evidence" value="ECO:0007669"/>
    <property type="project" value="TreeGrafter"/>
</dbReference>
<dbReference type="PANTHER" id="PTHR21240">
    <property type="entry name" value="2-AMINO-3-CARBOXYLMUCONATE-6-SEMIALDEHYDE DECARBOXYLASE"/>
    <property type="match status" value="1"/>
</dbReference>
<dbReference type="AlphaFoldDB" id="A0A382A3H2"/>
<keyword evidence="1" id="KW-0456">Lyase</keyword>
<dbReference type="GO" id="GO:0005737">
    <property type="term" value="C:cytoplasm"/>
    <property type="evidence" value="ECO:0007669"/>
    <property type="project" value="TreeGrafter"/>
</dbReference>
<evidence type="ECO:0000313" key="3">
    <source>
        <dbReference type="EMBL" id="SVA95904.1"/>
    </source>
</evidence>
<sequence length="379" mass="43188">MTIDRSLVVDMDSHVLEPPDLWQNYLEPKYRDRAIRIERGADGDEVLIVDNKVLLKGRLAALGGAEHDAVQTFIDKSLTYMDGCPKASYDTDARIRLLDEWGVDMGLVFPTIGILWDKEDDPELAMAYARAYNNWQWDFARPALDRILPVAHVPLYDVQLAYAELKRCLDLGFKGMFMAPEPVCGRRPSHPDFDPIWNLLAEADLPICIHLIVRFDRVVNLSNTQWWNIEKESPDTVFSFGLGGTMQLIPAVAALVCDGLLERHPKLKIAIVESGAGYVRYLMDRLDEKYDRFKATSCLSRPPSEYIRENFWFVMDPSEGSIDAQCDLVGEDKFLWGSDYPHVDSHLTAMQEVRDALAPMSEHRRNLVLGENARALFRL</sequence>
<protein>
    <recommendedName>
        <fullName evidence="2">Amidohydrolase-related domain-containing protein</fullName>
    </recommendedName>
</protein>
<dbReference type="InterPro" id="IPR006680">
    <property type="entry name" value="Amidohydro-rel"/>
</dbReference>
<organism evidence="3">
    <name type="scientific">marine metagenome</name>
    <dbReference type="NCBI Taxonomy" id="408172"/>
    <lineage>
        <taxon>unclassified sequences</taxon>
        <taxon>metagenomes</taxon>
        <taxon>ecological metagenomes</taxon>
    </lineage>
</organism>
<dbReference type="GO" id="GO:0016831">
    <property type="term" value="F:carboxy-lyase activity"/>
    <property type="evidence" value="ECO:0007669"/>
    <property type="project" value="InterPro"/>
</dbReference>
<dbReference type="Pfam" id="PF04909">
    <property type="entry name" value="Amidohydro_2"/>
    <property type="match status" value="1"/>
</dbReference>
<gene>
    <name evidence="3" type="ORF">METZ01_LOCUS148758</name>
</gene>
<dbReference type="GO" id="GO:0016787">
    <property type="term" value="F:hydrolase activity"/>
    <property type="evidence" value="ECO:0007669"/>
    <property type="project" value="InterPro"/>
</dbReference>
<accession>A0A382A3H2</accession>
<dbReference type="PANTHER" id="PTHR21240:SF28">
    <property type="entry name" value="ISO-OROTATE DECARBOXYLASE (EUROFUNG)"/>
    <property type="match status" value="1"/>
</dbReference>
<dbReference type="EMBL" id="UINC01023709">
    <property type="protein sequence ID" value="SVA95904.1"/>
    <property type="molecule type" value="Genomic_DNA"/>
</dbReference>
<dbReference type="InterPro" id="IPR032466">
    <property type="entry name" value="Metal_Hydrolase"/>
</dbReference>
<evidence type="ECO:0000256" key="1">
    <source>
        <dbReference type="ARBA" id="ARBA00023239"/>
    </source>
</evidence>
<dbReference type="InterPro" id="IPR032465">
    <property type="entry name" value="ACMSD"/>
</dbReference>
<name>A0A382A3H2_9ZZZZ</name>
<reference evidence="3" key="1">
    <citation type="submission" date="2018-05" db="EMBL/GenBank/DDBJ databases">
        <authorList>
            <person name="Lanie J.A."/>
            <person name="Ng W.-L."/>
            <person name="Kazmierczak K.M."/>
            <person name="Andrzejewski T.M."/>
            <person name="Davidsen T.M."/>
            <person name="Wayne K.J."/>
            <person name="Tettelin H."/>
            <person name="Glass J.I."/>
            <person name="Rusch D."/>
            <person name="Podicherti R."/>
            <person name="Tsui H.-C.T."/>
            <person name="Winkler M.E."/>
        </authorList>
    </citation>
    <scope>NUCLEOTIDE SEQUENCE</scope>
</reference>
<dbReference type="SUPFAM" id="SSF51556">
    <property type="entry name" value="Metallo-dependent hydrolases"/>
    <property type="match status" value="1"/>
</dbReference>
<dbReference type="Gene3D" id="3.20.20.140">
    <property type="entry name" value="Metal-dependent hydrolases"/>
    <property type="match status" value="1"/>
</dbReference>
<proteinExistence type="predicted"/>
<feature type="domain" description="Amidohydrolase-related" evidence="2">
    <location>
        <begin position="92"/>
        <end position="379"/>
    </location>
</feature>